<dbReference type="InterPro" id="IPR023393">
    <property type="entry name" value="START-like_dom_sf"/>
</dbReference>
<evidence type="ECO:0000256" key="1">
    <source>
        <dbReference type="SAM" id="SignalP"/>
    </source>
</evidence>
<protein>
    <recommendedName>
        <fullName evidence="3">Coenzyme Q-binding protein COQ10 START domain-containing protein</fullName>
    </recommendedName>
</protein>
<accession>A0A7S2NZI0</accession>
<dbReference type="AlphaFoldDB" id="A0A7S2NZI0"/>
<proteinExistence type="predicted"/>
<dbReference type="EMBL" id="HBGY01009137">
    <property type="protein sequence ID" value="CAD9567075.1"/>
    <property type="molecule type" value="Transcribed_RNA"/>
</dbReference>
<gene>
    <name evidence="2" type="ORF">LDAN0321_LOCUS5773</name>
</gene>
<sequence length="247" mass="27639">MVSPLPRSCQLKRVALIAFLLGLSFASVQGRKKDRSAGHPHRGLLKKLSPGPFTLDLSGKDEDCLSADRAVMKSIEDESGQGGTAICVQDVKAPKSAVWNQILDLQSYVGKVDRVRECENYHVKRNDDGRWNIKTKMVVSVLPGYKYEYYCDHIYAPDCDSMTWSLDYDKLSDFDDVAGHWHLEEHPKKPGCTRVFYTCDIKLKGSVPKAIKDILTKKALRDATAWVKRESEANTSAAIPAQFAPAY</sequence>
<feature type="chain" id="PRO_5031360069" description="Coenzyme Q-binding protein COQ10 START domain-containing protein" evidence="1">
    <location>
        <begin position="31"/>
        <end position="247"/>
    </location>
</feature>
<keyword evidence="1" id="KW-0732">Signal</keyword>
<name>A0A7S2NZI0_9STRA</name>
<evidence type="ECO:0000313" key="2">
    <source>
        <dbReference type="EMBL" id="CAD9567075.1"/>
    </source>
</evidence>
<reference evidence="2" key="1">
    <citation type="submission" date="2021-01" db="EMBL/GenBank/DDBJ databases">
        <authorList>
            <person name="Corre E."/>
            <person name="Pelletier E."/>
            <person name="Niang G."/>
            <person name="Scheremetjew M."/>
            <person name="Finn R."/>
            <person name="Kale V."/>
            <person name="Holt S."/>
            <person name="Cochrane G."/>
            <person name="Meng A."/>
            <person name="Brown T."/>
            <person name="Cohen L."/>
        </authorList>
    </citation>
    <scope>NUCLEOTIDE SEQUENCE</scope>
    <source>
        <strain evidence="2">B650</strain>
    </source>
</reference>
<feature type="signal peptide" evidence="1">
    <location>
        <begin position="1"/>
        <end position="30"/>
    </location>
</feature>
<organism evidence="2">
    <name type="scientific">Leptocylindrus danicus</name>
    <dbReference type="NCBI Taxonomy" id="163516"/>
    <lineage>
        <taxon>Eukaryota</taxon>
        <taxon>Sar</taxon>
        <taxon>Stramenopiles</taxon>
        <taxon>Ochrophyta</taxon>
        <taxon>Bacillariophyta</taxon>
        <taxon>Coscinodiscophyceae</taxon>
        <taxon>Chaetocerotophycidae</taxon>
        <taxon>Leptocylindrales</taxon>
        <taxon>Leptocylindraceae</taxon>
        <taxon>Leptocylindrus</taxon>
    </lineage>
</organism>
<dbReference type="Gene3D" id="3.30.530.20">
    <property type="match status" value="1"/>
</dbReference>
<evidence type="ECO:0008006" key="3">
    <source>
        <dbReference type="Google" id="ProtNLM"/>
    </source>
</evidence>
<dbReference type="SUPFAM" id="SSF55961">
    <property type="entry name" value="Bet v1-like"/>
    <property type="match status" value="1"/>
</dbReference>